<geneLocation type="mitochondrion" evidence="11"/>
<feature type="transmembrane region" description="Helical" evidence="9">
    <location>
        <begin position="167"/>
        <end position="183"/>
    </location>
</feature>
<dbReference type="Gene3D" id="1.20.120.80">
    <property type="entry name" value="Cytochrome c oxidase, subunit III, four-helix bundle"/>
    <property type="match status" value="1"/>
</dbReference>
<keyword evidence="4 8" id="KW-0812">Transmembrane</keyword>
<organism evidence="11">
    <name type="scientific">Helorus sp. ZJUH_2016017</name>
    <dbReference type="NCBI Taxonomy" id="2491159"/>
    <lineage>
        <taxon>Eukaryota</taxon>
        <taxon>Metazoa</taxon>
        <taxon>Ecdysozoa</taxon>
        <taxon>Arthropoda</taxon>
        <taxon>Hexapoda</taxon>
        <taxon>Insecta</taxon>
        <taxon>Pterygota</taxon>
        <taxon>Neoptera</taxon>
        <taxon>Endopterygota</taxon>
        <taxon>Hymenoptera</taxon>
        <taxon>Apocrita</taxon>
        <taxon>Proctotrupomorpha</taxon>
        <taxon>Proctotrupoidea</taxon>
        <taxon>Heloridae</taxon>
        <taxon>Helorus</taxon>
    </lineage>
</organism>
<keyword evidence="5" id="KW-1278">Translocase</keyword>
<dbReference type="GO" id="GO:0004129">
    <property type="term" value="F:cytochrome-c oxidase activity"/>
    <property type="evidence" value="ECO:0007669"/>
    <property type="project" value="InterPro"/>
</dbReference>
<dbReference type="PROSITE" id="PS50253">
    <property type="entry name" value="COX3"/>
    <property type="match status" value="1"/>
</dbReference>
<feature type="transmembrane region" description="Helical" evidence="9">
    <location>
        <begin position="20"/>
        <end position="38"/>
    </location>
</feature>
<evidence type="ECO:0000256" key="1">
    <source>
        <dbReference type="ARBA" id="ARBA00004141"/>
    </source>
</evidence>
<comment type="subcellular location">
    <subcellularLocation>
        <location evidence="1">Membrane</location>
        <topology evidence="1">Multi-pass membrane protein</topology>
    </subcellularLocation>
</comment>
<feature type="transmembrane region" description="Helical" evidence="9">
    <location>
        <begin position="244"/>
        <end position="263"/>
    </location>
</feature>
<proteinExistence type="inferred from homology"/>
<dbReference type="SUPFAM" id="SSF81452">
    <property type="entry name" value="Cytochrome c oxidase subunit III-like"/>
    <property type="match status" value="1"/>
</dbReference>
<dbReference type="AlphaFoldDB" id="A0A3S5HLP5"/>
<gene>
    <name evidence="11" type="primary">cox3</name>
</gene>
<keyword evidence="6 9" id="KW-1133">Transmembrane helix</keyword>
<evidence type="ECO:0000259" key="10">
    <source>
        <dbReference type="PROSITE" id="PS50253"/>
    </source>
</evidence>
<evidence type="ECO:0000256" key="5">
    <source>
        <dbReference type="ARBA" id="ARBA00022967"/>
    </source>
</evidence>
<evidence type="ECO:0000256" key="9">
    <source>
        <dbReference type="SAM" id="Phobius"/>
    </source>
</evidence>
<feature type="transmembrane region" description="Helical" evidence="9">
    <location>
        <begin position="195"/>
        <end position="224"/>
    </location>
</feature>
<feature type="transmembrane region" description="Helical" evidence="9">
    <location>
        <begin position="131"/>
        <end position="155"/>
    </location>
</feature>
<keyword evidence="7 9" id="KW-0472">Membrane</keyword>
<evidence type="ECO:0000256" key="4">
    <source>
        <dbReference type="ARBA" id="ARBA00022692"/>
    </source>
</evidence>
<comment type="similarity">
    <text evidence="2 8">Belongs to the cytochrome c oxidase subunit 3 family.</text>
</comment>
<dbReference type="PANTHER" id="PTHR11403">
    <property type="entry name" value="CYTOCHROME C OXIDASE SUBUNIT III"/>
    <property type="match status" value="1"/>
</dbReference>
<accession>A0A3S5HLP5</accession>
<evidence type="ECO:0000256" key="2">
    <source>
        <dbReference type="ARBA" id="ARBA00010581"/>
    </source>
</evidence>
<dbReference type="CDD" id="cd01665">
    <property type="entry name" value="Cyt_c_Oxidase_III"/>
    <property type="match status" value="1"/>
</dbReference>
<protein>
    <recommendedName>
        <fullName evidence="3 8">Cytochrome c oxidase subunit 3</fullName>
    </recommendedName>
</protein>
<dbReference type="InterPro" id="IPR033945">
    <property type="entry name" value="Cyt_c_oxase_su3_dom"/>
</dbReference>
<dbReference type="EMBL" id="MG923498">
    <property type="protein sequence ID" value="AZL93275.1"/>
    <property type="molecule type" value="Genomic_DNA"/>
</dbReference>
<evidence type="ECO:0000256" key="8">
    <source>
        <dbReference type="RuleBase" id="RU003375"/>
    </source>
</evidence>
<dbReference type="Pfam" id="PF00510">
    <property type="entry name" value="COX3"/>
    <property type="match status" value="1"/>
</dbReference>
<dbReference type="PANTHER" id="PTHR11403:SF7">
    <property type="entry name" value="CYTOCHROME C OXIDASE SUBUNIT 3"/>
    <property type="match status" value="1"/>
</dbReference>
<dbReference type="InterPro" id="IPR024791">
    <property type="entry name" value="Cyt_c/ubiquinol_Oxase_su3"/>
</dbReference>
<dbReference type="InterPro" id="IPR035973">
    <property type="entry name" value="Cyt_c_oxidase_su3-like_sf"/>
</dbReference>
<dbReference type="GO" id="GO:0016020">
    <property type="term" value="C:membrane"/>
    <property type="evidence" value="ECO:0007669"/>
    <property type="project" value="UniProtKB-SubCell"/>
</dbReference>
<reference evidence="11" key="1">
    <citation type="journal article" date="2018" name="Mol. Phylogenet. Evol.">
        <title>Mitochondrial phylogenomics of the Hymenoptera.</title>
        <authorList>
            <person name="Tang P."/>
            <person name="Zhu J.C."/>
            <person name="Zheng B.Y."/>
            <person name="Wei S.J."/>
            <person name="Sharkey M."/>
            <person name="Chen X.X."/>
            <person name="Vogler A.P."/>
        </authorList>
    </citation>
    <scope>NUCLEOTIDE SEQUENCE</scope>
</reference>
<dbReference type="Gene3D" id="1.10.287.70">
    <property type="match status" value="1"/>
</dbReference>
<evidence type="ECO:0000256" key="3">
    <source>
        <dbReference type="ARBA" id="ARBA00015944"/>
    </source>
</evidence>
<dbReference type="GO" id="GO:0005739">
    <property type="term" value="C:mitochondrion"/>
    <property type="evidence" value="ECO:0007669"/>
    <property type="project" value="TreeGrafter"/>
</dbReference>
<feature type="domain" description="Heme-copper oxidase subunit III family profile" evidence="10">
    <location>
        <begin position="8"/>
        <end position="265"/>
    </location>
</feature>
<feature type="transmembrane region" description="Helical" evidence="9">
    <location>
        <begin position="44"/>
        <end position="62"/>
    </location>
</feature>
<name>A0A3S5HLP5_9HYME</name>
<comment type="function">
    <text evidence="8">Component of the cytochrome c oxidase, the last enzyme in the mitochondrial electron transport chain which drives oxidative phosphorylation. The respiratory chain contains 3 multisubunit complexes succinate dehydrogenase (complex II, CII), ubiquinol-cytochrome c oxidoreductase (cytochrome b-c1 complex, complex III, CIII) and cytochrome c oxidase (complex IV, CIV), that cooperate to transfer electrons derived from NADH and succinate to molecular oxygen, creating an electrochemical gradient over the inner membrane that drives transmembrane transport and the ATP synthase. Cytochrome c oxidase is the component of the respiratory chain that catalyzes the reduction of oxygen to water. Electrons originating from reduced cytochrome c in the intermembrane space (IMS) are transferred via the dinuclear copper A center (CU(A)) of subunit 2 and heme A of subunit 1 to the active site in subunit 1, a binuclear center (BNC) formed by heme A3 and copper B (CU(B)). The BNC reduces molecular oxygen to 2 water molecules using 4 electrons from cytochrome c in the IMS and 4 protons from the mitochondrial matrix.</text>
</comment>
<feature type="transmembrane region" description="Helical" evidence="9">
    <location>
        <begin position="83"/>
        <end position="111"/>
    </location>
</feature>
<keyword evidence="8 11" id="KW-0496">Mitochondrion</keyword>
<dbReference type="InterPro" id="IPR000298">
    <property type="entry name" value="Cyt_c_oxidase-like_su3"/>
</dbReference>
<dbReference type="GO" id="GO:0006123">
    <property type="term" value="P:mitochondrial electron transport, cytochrome c to oxygen"/>
    <property type="evidence" value="ECO:0007669"/>
    <property type="project" value="TreeGrafter"/>
</dbReference>
<evidence type="ECO:0000256" key="7">
    <source>
        <dbReference type="ARBA" id="ARBA00023136"/>
    </source>
</evidence>
<dbReference type="InterPro" id="IPR013833">
    <property type="entry name" value="Cyt_c_oxidase_su3_a-hlx"/>
</dbReference>
<evidence type="ECO:0000256" key="6">
    <source>
        <dbReference type="ARBA" id="ARBA00022989"/>
    </source>
</evidence>
<evidence type="ECO:0000313" key="11">
    <source>
        <dbReference type="EMBL" id="AZL93275.1"/>
    </source>
</evidence>
<sequence length="265" mass="32143">MFKMKIWYSHPYHMLPFSPWPFMISLNFFSMMMSMIFWMKSLNFMFLLFNLLMILLICSQWWRDLIRESTFQGYHTLKIIKNIKFSMILFITSEVFFFISFFWCYFHMFLSPSIEIGNNWPPKNILLMSPYGIPLINTILLISSGMMITWCHHSLMNKMYEEAKNSLLYGILMAILFLILQIYEFKSSLFCLSDSIFGSIFFMLTGFHGIHVIIGTIFLIFNFYRINKIHFNNFHLLGLEMSFWYWHFVDVVWLFLFILIYWLPF</sequence>